<dbReference type="GO" id="GO:0046872">
    <property type="term" value="F:metal ion binding"/>
    <property type="evidence" value="ECO:0007669"/>
    <property type="project" value="UniProtKB-KW"/>
</dbReference>
<dbReference type="AlphaFoldDB" id="A0A812M861"/>
<comment type="caution">
    <text evidence="6">The sequence shown here is derived from an EMBL/GenBank/DDBJ whole genome shotgun (WGS) entry which is preliminary data.</text>
</comment>
<sequence length="601" mass="65915">MTAGAVIGINSADDFFRKAKAWEVRPAWHQTECEVLVAGVSCADQETRSTCGGYKLGSMPSGSPPVFLTEEIAVCPGTYWCGKEQDMCSCTGEITYAPELFDGEVYTVPSAERAYKVTSSGAHRCGTDQSGQPYAVDPAPWHIKHCWCTPEGILNILKQHHGTSLHKKECSQSANFDFANVPRRLQSEEGADSLEGEEAEPRLLASSRRRRTYSYTPWALVSVSKTENLDFGYGADPSSSHRQLSCAYEYGVPIASSTNYHSDGSYAGDVWKAEDVAKQWGNKTSRTCWVRTTGEAGESLQMCAIALKEPGTLKEVARGSQDYLHKWLLWAIGICLPFTAFFLYQVYRLMRRIWLAAFGLSKFVHLSTRTTTERNPRIYDGSKFRLHSVAWVDGVLQVNLGLTGYKEYLGTHQRPPTESQQLGEDGLRDFGDKAAHFSQALGCEAVLGTSDGQAVLLRRSGAVGTNSGLYNGPSGHPEPKNAGVEAEADMDTASEASKRELFGSVVDEVVAETNVPRESLTCPELIGFMADSTGKPDVLFLLRTSLTSEEVKLAYAKGAEEAWESDRLMFWPLEKLQECDLPLTAVTRAAIACLQLLKAPA</sequence>
<evidence type="ECO:0000313" key="6">
    <source>
        <dbReference type="EMBL" id="CAE7253754.1"/>
    </source>
</evidence>
<dbReference type="OrthoDB" id="422054at2759"/>
<evidence type="ECO:0000256" key="3">
    <source>
        <dbReference type="ARBA" id="ARBA00022801"/>
    </source>
</evidence>
<proteinExistence type="predicted"/>
<dbReference type="PANTHER" id="PTHR31835:SF1">
    <property type="entry name" value="URIDINE DIPHOSPHATE GLUCOSE PYROPHOSPHATASE NUDT22"/>
    <property type="match status" value="1"/>
</dbReference>
<feature type="transmembrane region" description="Helical" evidence="5">
    <location>
        <begin position="327"/>
        <end position="347"/>
    </location>
</feature>
<dbReference type="PANTHER" id="PTHR31835">
    <property type="entry name" value="URIDINE DIPHOSPHATE GLUCOSE PYROPHOSPHATASE"/>
    <property type="match status" value="1"/>
</dbReference>
<keyword evidence="3" id="KW-0378">Hydrolase</keyword>
<keyword evidence="5" id="KW-0812">Transmembrane</keyword>
<reference evidence="6" key="1">
    <citation type="submission" date="2021-02" db="EMBL/GenBank/DDBJ databases">
        <authorList>
            <person name="Dougan E. K."/>
            <person name="Rhodes N."/>
            <person name="Thang M."/>
            <person name="Chan C."/>
        </authorList>
    </citation>
    <scope>NUCLEOTIDE SEQUENCE</scope>
</reference>
<dbReference type="EMBL" id="CAJNIZ010006936">
    <property type="protein sequence ID" value="CAE7253754.1"/>
    <property type="molecule type" value="Genomic_DNA"/>
</dbReference>
<accession>A0A812M861</accession>
<evidence type="ECO:0000256" key="1">
    <source>
        <dbReference type="ARBA" id="ARBA00001946"/>
    </source>
</evidence>
<evidence type="ECO:0000256" key="5">
    <source>
        <dbReference type="SAM" id="Phobius"/>
    </source>
</evidence>
<keyword evidence="7" id="KW-1185">Reference proteome</keyword>
<keyword evidence="5" id="KW-1133">Transmembrane helix</keyword>
<name>A0A812M861_SYMPI</name>
<gene>
    <name evidence="6" type="primary">Nudt22</name>
    <name evidence="6" type="ORF">SPIL2461_LOCUS5001</name>
</gene>
<dbReference type="InterPro" id="IPR055295">
    <property type="entry name" value="NUDT22/NUDT9-like"/>
</dbReference>
<dbReference type="Proteomes" id="UP000649617">
    <property type="component" value="Unassembled WGS sequence"/>
</dbReference>
<organism evidence="6 7">
    <name type="scientific">Symbiodinium pilosum</name>
    <name type="common">Dinoflagellate</name>
    <dbReference type="NCBI Taxonomy" id="2952"/>
    <lineage>
        <taxon>Eukaryota</taxon>
        <taxon>Sar</taxon>
        <taxon>Alveolata</taxon>
        <taxon>Dinophyceae</taxon>
        <taxon>Suessiales</taxon>
        <taxon>Symbiodiniaceae</taxon>
        <taxon>Symbiodinium</taxon>
    </lineage>
</organism>
<keyword evidence="2" id="KW-0479">Metal-binding</keyword>
<protein>
    <submittedName>
        <fullName evidence="6">Nudt22 protein</fullName>
    </submittedName>
</protein>
<evidence type="ECO:0000256" key="2">
    <source>
        <dbReference type="ARBA" id="ARBA00022723"/>
    </source>
</evidence>
<evidence type="ECO:0000313" key="7">
    <source>
        <dbReference type="Proteomes" id="UP000649617"/>
    </source>
</evidence>
<dbReference type="GO" id="GO:0052751">
    <property type="term" value="F:GDP-mannose hydrolase activity"/>
    <property type="evidence" value="ECO:0007669"/>
    <property type="project" value="TreeGrafter"/>
</dbReference>
<evidence type="ECO:0000256" key="4">
    <source>
        <dbReference type="ARBA" id="ARBA00022842"/>
    </source>
</evidence>
<comment type="cofactor">
    <cofactor evidence="1">
        <name>Mg(2+)</name>
        <dbReference type="ChEBI" id="CHEBI:18420"/>
    </cofactor>
</comment>
<keyword evidence="5" id="KW-0472">Membrane</keyword>
<keyword evidence="4" id="KW-0460">Magnesium</keyword>